<evidence type="ECO:0000256" key="1">
    <source>
        <dbReference type="ARBA" id="ARBA00004474"/>
    </source>
</evidence>
<dbReference type="GO" id="GO:0009536">
    <property type="term" value="C:plastid"/>
    <property type="evidence" value="ECO:0007669"/>
    <property type="project" value="UniProtKB-SubCell"/>
</dbReference>
<evidence type="ECO:0000313" key="6">
    <source>
        <dbReference type="Proteomes" id="UP001205105"/>
    </source>
</evidence>
<dbReference type="AlphaFoldDB" id="A0AAD5DT31"/>
<keyword evidence="6" id="KW-1185">Reference proteome</keyword>
<organism evidence="5 6">
    <name type="scientific">Chlorella ohadii</name>
    <dbReference type="NCBI Taxonomy" id="2649997"/>
    <lineage>
        <taxon>Eukaryota</taxon>
        <taxon>Viridiplantae</taxon>
        <taxon>Chlorophyta</taxon>
        <taxon>core chlorophytes</taxon>
        <taxon>Trebouxiophyceae</taxon>
        <taxon>Chlorellales</taxon>
        <taxon>Chlorellaceae</taxon>
        <taxon>Chlorella clade</taxon>
        <taxon>Chlorella</taxon>
    </lineage>
</organism>
<gene>
    <name evidence="5" type="ORF">COHA_004402</name>
</gene>
<keyword evidence="2" id="KW-0934">Plastid</keyword>
<sequence>MHRMLILVPYAPPQASAAATAAADPEVAELKAALLDSFWGTERGLAASSDARAEINELITQLEARNPTPEPNEARELLSGAWRLAYTSNSELIALLALGRLPLVTVGEVTQTIDPLGQTVENRVELQAPLSKTALSATASFEIRSPKLLQVAFEEGRVATPELTADLQLPSSLDVLGQRVDLAPLQSALQPVEGPLRSALGALGGLLSGLPDLRLPIKQVSPSSWLLNTYLDDSLRITRGDGGSVFVLVKDSYGDTGYDFAANMHSSDWERIEEQEPLHGTTIVAEEVVTATEAQAVVVEVVETPGNDGVDISGTISPADNGSGRAPHAP</sequence>
<dbReference type="InterPro" id="IPR006843">
    <property type="entry name" value="PAP/fibrillin_dom"/>
</dbReference>
<dbReference type="Pfam" id="PF04755">
    <property type="entry name" value="PAP_fibrillin"/>
    <property type="match status" value="1"/>
</dbReference>
<protein>
    <recommendedName>
        <fullName evidence="4">Plastid lipid-associated protein/fibrillin conserved domain-containing protein</fullName>
    </recommendedName>
</protein>
<feature type="region of interest" description="Disordered" evidence="3">
    <location>
        <begin position="309"/>
        <end position="330"/>
    </location>
</feature>
<comment type="caution">
    <text evidence="5">The sequence shown here is derived from an EMBL/GenBank/DDBJ whole genome shotgun (WGS) entry which is preliminary data.</text>
</comment>
<proteinExistence type="predicted"/>
<evidence type="ECO:0000313" key="5">
    <source>
        <dbReference type="EMBL" id="KAI7841873.1"/>
    </source>
</evidence>
<dbReference type="EMBL" id="JADXDR010000058">
    <property type="protein sequence ID" value="KAI7841873.1"/>
    <property type="molecule type" value="Genomic_DNA"/>
</dbReference>
<dbReference type="Proteomes" id="UP001205105">
    <property type="component" value="Unassembled WGS sequence"/>
</dbReference>
<comment type="subcellular location">
    <subcellularLocation>
        <location evidence="1">Plastid</location>
    </subcellularLocation>
</comment>
<reference evidence="5" key="1">
    <citation type="submission" date="2020-11" db="EMBL/GenBank/DDBJ databases">
        <title>Chlorella ohadii genome sequencing and assembly.</title>
        <authorList>
            <person name="Murik O."/>
            <person name="Treves H."/>
            <person name="Kedem I."/>
            <person name="Shotland Y."/>
            <person name="Kaplan A."/>
        </authorList>
    </citation>
    <scope>NUCLEOTIDE SEQUENCE</scope>
    <source>
        <strain evidence="5">1</strain>
    </source>
</reference>
<evidence type="ECO:0000259" key="4">
    <source>
        <dbReference type="Pfam" id="PF04755"/>
    </source>
</evidence>
<feature type="domain" description="Plastid lipid-associated protein/fibrillin conserved" evidence="4">
    <location>
        <begin position="29"/>
        <end position="248"/>
    </location>
</feature>
<evidence type="ECO:0000256" key="2">
    <source>
        <dbReference type="ARBA" id="ARBA00022640"/>
    </source>
</evidence>
<accession>A0AAD5DT31</accession>
<dbReference type="PANTHER" id="PTHR31906">
    <property type="entry name" value="PLASTID-LIPID-ASSOCIATED PROTEIN 4, CHLOROPLASTIC-RELATED"/>
    <property type="match status" value="1"/>
</dbReference>
<dbReference type="InterPro" id="IPR039633">
    <property type="entry name" value="PAP"/>
</dbReference>
<name>A0AAD5DT31_9CHLO</name>
<evidence type="ECO:0000256" key="3">
    <source>
        <dbReference type="SAM" id="MobiDB-lite"/>
    </source>
</evidence>